<comment type="caution">
    <text evidence="1">The sequence shown here is derived from an EMBL/GenBank/DDBJ whole genome shotgun (WGS) entry which is preliminary data.</text>
</comment>
<organism evidence="1 2">
    <name type="scientific">Pistacia atlantica</name>
    <dbReference type="NCBI Taxonomy" id="434234"/>
    <lineage>
        <taxon>Eukaryota</taxon>
        <taxon>Viridiplantae</taxon>
        <taxon>Streptophyta</taxon>
        <taxon>Embryophyta</taxon>
        <taxon>Tracheophyta</taxon>
        <taxon>Spermatophyta</taxon>
        <taxon>Magnoliopsida</taxon>
        <taxon>eudicotyledons</taxon>
        <taxon>Gunneridae</taxon>
        <taxon>Pentapetalae</taxon>
        <taxon>rosids</taxon>
        <taxon>malvids</taxon>
        <taxon>Sapindales</taxon>
        <taxon>Anacardiaceae</taxon>
        <taxon>Pistacia</taxon>
    </lineage>
</organism>
<dbReference type="Proteomes" id="UP001164250">
    <property type="component" value="Chromosome 5"/>
</dbReference>
<name>A0ACC1BC71_9ROSI</name>
<proteinExistence type="predicted"/>
<protein>
    <submittedName>
        <fullName evidence="1">Uncharacterized protein</fullName>
    </submittedName>
</protein>
<evidence type="ECO:0000313" key="1">
    <source>
        <dbReference type="EMBL" id="KAJ0096469.1"/>
    </source>
</evidence>
<accession>A0ACC1BC71</accession>
<gene>
    <name evidence="1" type="ORF">Patl1_28037</name>
</gene>
<keyword evidence="2" id="KW-1185">Reference proteome</keyword>
<sequence>MLLQAPLLLGCDVRNLSNETLQIISNEEVIAVNQDPVGVQAKKVRMEGEREIWAGTLWGDRIVVLLENKAMEFQDDSTLG</sequence>
<evidence type="ECO:0000313" key="2">
    <source>
        <dbReference type="Proteomes" id="UP001164250"/>
    </source>
</evidence>
<dbReference type="EMBL" id="CM047901">
    <property type="protein sequence ID" value="KAJ0096469.1"/>
    <property type="molecule type" value="Genomic_DNA"/>
</dbReference>
<reference evidence="2" key="1">
    <citation type="journal article" date="2023" name="G3 (Bethesda)">
        <title>Genome assembly and association tests identify interacting loci associated with vigor, precocity, and sex in interspecific pistachio rootstocks.</title>
        <authorList>
            <person name="Palmer W."/>
            <person name="Jacygrad E."/>
            <person name="Sagayaradj S."/>
            <person name="Cavanaugh K."/>
            <person name="Han R."/>
            <person name="Bertier L."/>
            <person name="Beede B."/>
            <person name="Kafkas S."/>
            <person name="Golino D."/>
            <person name="Preece J."/>
            <person name="Michelmore R."/>
        </authorList>
    </citation>
    <scope>NUCLEOTIDE SEQUENCE [LARGE SCALE GENOMIC DNA]</scope>
</reference>